<gene>
    <name evidence="4" type="ORF">LIPSTDRAFT_64144</name>
</gene>
<dbReference type="InterPro" id="IPR057722">
    <property type="entry name" value="AsqO/PenF-like_C"/>
</dbReference>
<dbReference type="EMBL" id="KV454296">
    <property type="protein sequence ID" value="ODQ71927.1"/>
    <property type="molecule type" value="Genomic_DNA"/>
</dbReference>
<dbReference type="OrthoDB" id="5344254at2759"/>
<evidence type="ECO:0000313" key="4">
    <source>
        <dbReference type="EMBL" id="ODQ71927.1"/>
    </source>
</evidence>
<dbReference type="SUPFAM" id="SSF159245">
    <property type="entry name" value="AttH-like"/>
    <property type="match status" value="1"/>
</dbReference>
<dbReference type="Pfam" id="PF24137">
    <property type="entry name" value="DA_N"/>
    <property type="match status" value="1"/>
</dbReference>
<evidence type="ECO:0008006" key="6">
    <source>
        <dbReference type="Google" id="ProtNLM"/>
    </source>
</evidence>
<reference evidence="4 5" key="1">
    <citation type="journal article" date="2016" name="Proc. Natl. Acad. Sci. U.S.A.">
        <title>Comparative genomics of biotechnologically important yeasts.</title>
        <authorList>
            <person name="Riley R."/>
            <person name="Haridas S."/>
            <person name="Wolfe K.H."/>
            <person name="Lopes M.R."/>
            <person name="Hittinger C.T."/>
            <person name="Goeker M."/>
            <person name="Salamov A.A."/>
            <person name="Wisecaver J.H."/>
            <person name="Long T.M."/>
            <person name="Calvey C.H."/>
            <person name="Aerts A.L."/>
            <person name="Barry K.W."/>
            <person name="Choi C."/>
            <person name="Clum A."/>
            <person name="Coughlan A.Y."/>
            <person name="Deshpande S."/>
            <person name="Douglass A.P."/>
            <person name="Hanson S.J."/>
            <person name="Klenk H.-P."/>
            <person name="LaButti K.M."/>
            <person name="Lapidus A."/>
            <person name="Lindquist E.A."/>
            <person name="Lipzen A.M."/>
            <person name="Meier-Kolthoff J.P."/>
            <person name="Ohm R.A."/>
            <person name="Otillar R.P."/>
            <person name="Pangilinan J.L."/>
            <person name="Peng Y."/>
            <person name="Rokas A."/>
            <person name="Rosa C.A."/>
            <person name="Scheuner C."/>
            <person name="Sibirny A.A."/>
            <person name="Slot J.C."/>
            <person name="Stielow J.B."/>
            <person name="Sun H."/>
            <person name="Kurtzman C.P."/>
            <person name="Blackwell M."/>
            <person name="Grigoriev I.V."/>
            <person name="Jeffries T.W."/>
        </authorList>
    </citation>
    <scope>NUCLEOTIDE SEQUENCE [LARGE SCALE GENOMIC DNA]</scope>
    <source>
        <strain evidence="4 5">NRRL Y-11557</strain>
    </source>
</reference>
<proteinExistence type="predicted"/>
<sequence>MRIPSIFSAVGVLVLAAVSTGFEATNTYIIPSTMVSAGVTIQTNAVDLSPFDGPKISAVNGSSFDWWYFDVVSPKASITISFQTGTFNALGYPGYDVPYATFCNVAGIYPNGSTFSIPVVLAGPAIITTVGDGAYGNWTGSGFSFSGTPDLSEVTVNLEAALSYGIEGIITFKSIAPAHYATGLISDRSSSEILLPNFGWANAVPDSVANVDLTLFGEKYTFYGRGYHDKFAADTDQNWGMLPLQDLVNNWYWGHAKVGPYSVVFFDALDKNNVEYTSAYIAVNGVPIKAGPVAIVRPYGKNIRYPQTKPATLFAGLTIEIDVGVRGVYAFKTVSQTVLTSTDNDGYGYTRAQGVIIGGPVGGKQHKGYGLWDWQHFYN</sequence>
<dbReference type="Proteomes" id="UP000094385">
    <property type="component" value="Unassembled WGS sequence"/>
</dbReference>
<keyword evidence="5" id="KW-1185">Reference proteome</keyword>
<organism evidence="4 5">
    <name type="scientific">Lipomyces starkeyi NRRL Y-11557</name>
    <dbReference type="NCBI Taxonomy" id="675824"/>
    <lineage>
        <taxon>Eukaryota</taxon>
        <taxon>Fungi</taxon>
        <taxon>Dikarya</taxon>
        <taxon>Ascomycota</taxon>
        <taxon>Saccharomycotina</taxon>
        <taxon>Lipomycetes</taxon>
        <taxon>Lipomycetales</taxon>
        <taxon>Lipomycetaceae</taxon>
        <taxon>Lipomyces</taxon>
    </lineage>
</organism>
<feature type="signal peptide" evidence="1">
    <location>
        <begin position="1"/>
        <end position="24"/>
    </location>
</feature>
<dbReference type="STRING" id="675824.A0A1E3Q4K4"/>
<evidence type="ECO:0000259" key="2">
    <source>
        <dbReference type="Pfam" id="PF24137"/>
    </source>
</evidence>
<feature type="domain" description="Diels-Alderase N-terminal" evidence="2">
    <location>
        <begin position="54"/>
        <end position="230"/>
    </location>
</feature>
<feature type="domain" description="AsqO/PenF-like C-terminal" evidence="3">
    <location>
        <begin position="246"/>
        <end position="375"/>
    </location>
</feature>
<evidence type="ECO:0000313" key="5">
    <source>
        <dbReference type="Proteomes" id="UP000094385"/>
    </source>
</evidence>
<name>A0A1E3Q4K4_LIPST</name>
<dbReference type="Pfam" id="PF25581">
    <property type="entry name" value="AsqO_C"/>
    <property type="match status" value="1"/>
</dbReference>
<keyword evidence="1" id="KW-0732">Signal</keyword>
<feature type="chain" id="PRO_5009134088" description="AttH domain-containing protein" evidence="1">
    <location>
        <begin position="25"/>
        <end position="379"/>
    </location>
</feature>
<evidence type="ECO:0000256" key="1">
    <source>
        <dbReference type="SAM" id="SignalP"/>
    </source>
</evidence>
<accession>A0A1E3Q4K4</accession>
<evidence type="ECO:0000259" key="3">
    <source>
        <dbReference type="Pfam" id="PF25581"/>
    </source>
</evidence>
<dbReference type="AlphaFoldDB" id="A0A1E3Q4K4"/>
<protein>
    <recommendedName>
        <fullName evidence="6">AttH domain-containing protein</fullName>
    </recommendedName>
</protein>
<dbReference type="InterPro" id="IPR056402">
    <property type="entry name" value="DA_N"/>
</dbReference>